<dbReference type="Proteomes" id="UP000815325">
    <property type="component" value="Unassembled WGS sequence"/>
</dbReference>
<reference evidence="1" key="1">
    <citation type="submission" date="2017-08" db="EMBL/GenBank/DDBJ databases">
        <authorList>
            <person name="Polle J.E."/>
            <person name="Barry K."/>
            <person name="Cushman J."/>
            <person name="Schmutz J."/>
            <person name="Tran D."/>
            <person name="Hathwaick L.T."/>
            <person name="Yim W.C."/>
            <person name="Jenkins J."/>
            <person name="Mckie-Krisberg Z.M."/>
            <person name="Prochnik S."/>
            <person name="Lindquist E."/>
            <person name="Dockter R.B."/>
            <person name="Adam C."/>
            <person name="Molina H."/>
            <person name="Bunkerborg J."/>
            <person name="Jin E."/>
            <person name="Buchheim M."/>
            <person name="Magnuson J."/>
        </authorList>
    </citation>
    <scope>NUCLEOTIDE SEQUENCE</scope>
    <source>
        <strain evidence="1">CCAP 19/18</strain>
    </source>
</reference>
<proteinExistence type="predicted"/>
<sequence length="194" mass="21927">MFQFWLAGWAGPVCEGQVAEDLVTPCHYDEMTYAHGRGTSGLGIVQPGHWKYLILSILDPNNSTVCSDNNGNGIDNDFGDPDQKARCWARLHARPLLFNLAAQHRWEKKTVWDWYSRSGTVLEPFYNDQAAKKQGIDSRNMSGDHCCDSNLETFFIVKPFDPATSVGENFFLDSQAIVLTPGKVQVSYPFFWVR</sequence>
<organism evidence="1 2">
    <name type="scientific">Dunaliella salina</name>
    <name type="common">Green alga</name>
    <name type="synonym">Protococcus salinus</name>
    <dbReference type="NCBI Taxonomy" id="3046"/>
    <lineage>
        <taxon>Eukaryota</taxon>
        <taxon>Viridiplantae</taxon>
        <taxon>Chlorophyta</taxon>
        <taxon>core chlorophytes</taxon>
        <taxon>Chlorophyceae</taxon>
        <taxon>CS clade</taxon>
        <taxon>Chlamydomonadales</taxon>
        <taxon>Dunaliellaceae</taxon>
        <taxon>Dunaliella</taxon>
    </lineage>
</organism>
<accession>A0ABQ7H5F4</accession>
<gene>
    <name evidence="1" type="ORF">DUNSADRAFT_9330</name>
</gene>
<comment type="caution">
    <text evidence="1">The sequence shown here is derived from an EMBL/GenBank/DDBJ whole genome shotgun (WGS) entry which is preliminary data.</text>
</comment>
<keyword evidence="2" id="KW-1185">Reference proteome</keyword>
<evidence type="ECO:0000313" key="1">
    <source>
        <dbReference type="EMBL" id="KAF5842071.1"/>
    </source>
</evidence>
<protein>
    <submittedName>
        <fullName evidence="1">Uncharacterized protein</fullName>
    </submittedName>
</protein>
<dbReference type="EMBL" id="MU069469">
    <property type="protein sequence ID" value="KAF5842071.1"/>
    <property type="molecule type" value="Genomic_DNA"/>
</dbReference>
<evidence type="ECO:0000313" key="2">
    <source>
        <dbReference type="Proteomes" id="UP000815325"/>
    </source>
</evidence>
<name>A0ABQ7H5F4_DUNSA</name>